<dbReference type="HOGENOM" id="CLU_1695072_0_0_1"/>
<dbReference type="OrthoDB" id="4492410at2759"/>
<protein>
    <submittedName>
        <fullName evidence="2">Uncharacterized protein</fullName>
    </submittedName>
</protein>
<gene>
    <name evidence="2" type="ORF">AFUB_057750</name>
</gene>
<dbReference type="Proteomes" id="UP000001699">
    <property type="component" value="Unassembled WGS sequence"/>
</dbReference>
<feature type="compositionally biased region" description="Polar residues" evidence="1">
    <location>
        <begin position="90"/>
        <end position="100"/>
    </location>
</feature>
<evidence type="ECO:0000313" key="3">
    <source>
        <dbReference type="Proteomes" id="UP000001699"/>
    </source>
</evidence>
<sequence length="155" mass="17231">MFFADKERFIDSIEKDRLLTIARSAFNIVTVFLASPALVTPNLPMFIYTTICNLGLAAMQKMETMSRGDNVWDNCRAVIGSMISWLESSRGQPQSMQAPGNTKDAGDAHMLPQPTPEDAPRPTESAAVAEDWDATVRQQMLQDLTWIGLPVEQQL</sequence>
<name>B0Y0L6_ASPFC</name>
<reference evidence="2 3" key="1">
    <citation type="journal article" date="2008" name="PLoS Genet.">
        <title>Genomic islands in the pathogenic filamentous fungus Aspergillus fumigatus.</title>
        <authorList>
            <person name="Fedorova N.D."/>
            <person name="Khaldi N."/>
            <person name="Joardar V.S."/>
            <person name="Maiti R."/>
            <person name="Amedeo P."/>
            <person name="Anderson M.J."/>
            <person name="Crabtree J."/>
            <person name="Silva J.C."/>
            <person name="Badger J.H."/>
            <person name="Albarraq A."/>
            <person name="Angiuoli S."/>
            <person name="Bussey H."/>
            <person name="Bowyer P."/>
            <person name="Cotty P.J."/>
            <person name="Dyer P.S."/>
            <person name="Egan A."/>
            <person name="Galens K."/>
            <person name="Fraser-Liggett C.M."/>
            <person name="Haas B.J."/>
            <person name="Inman J.M."/>
            <person name="Kent R."/>
            <person name="Lemieux S."/>
            <person name="Malavazi I."/>
            <person name="Orvis J."/>
            <person name="Roemer T."/>
            <person name="Ronning C.M."/>
            <person name="Sundaram J.P."/>
            <person name="Sutton G."/>
            <person name="Turner G."/>
            <person name="Venter J.C."/>
            <person name="White O.R."/>
            <person name="Whitty B.R."/>
            <person name="Youngman P."/>
            <person name="Wolfe K.H."/>
            <person name="Goldman G.H."/>
            <person name="Wortman J.R."/>
            <person name="Jiang B."/>
            <person name="Denning D.W."/>
            <person name="Nierman W.C."/>
        </authorList>
    </citation>
    <scope>NUCLEOTIDE SEQUENCE [LARGE SCALE GENOMIC DNA]</scope>
    <source>
        <strain evidence="3">CBS 144.89 / FGSC A1163 / CEA10</strain>
    </source>
</reference>
<accession>B0Y0L6</accession>
<evidence type="ECO:0000256" key="1">
    <source>
        <dbReference type="SAM" id="MobiDB-lite"/>
    </source>
</evidence>
<dbReference type="VEuPathDB" id="FungiDB:AFUB_057750"/>
<dbReference type="AlphaFoldDB" id="B0Y0L6"/>
<keyword evidence="3" id="KW-1185">Reference proteome</keyword>
<evidence type="ECO:0000313" key="2">
    <source>
        <dbReference type="EMBL" id="EDP51757.1"/>
    </source>
</evidence>
<proteinExistence type="predicted"/>
<organism evidence="2 3">
    <name type="scientific">Aspergillus fumigatus (strain CBS 144.89 / FGSC A1163 / CEA10)</name>
    <name type="common">Neosartorya fumigata</name>
    <dbReference type="NCBI Taxonomy" id="451804"/>
    <lineage>
        <taxon>Eukaryota</taxon>
        <taxon>Fungi</taxon>
        <taxon>Dikarya</taxon>
        <taxon>Ascomycota</taxon>
        <taxon>Pezizomycotina</taxon>
        <taxon>Eurotiomycetes</taxon>
        <taxon>Eurotiomycetidae</taxon>
        <taxon>Eurotiales</taxon>
        <taxon>Aspergillaceae</taxon>
        <taxon>Aspergillus</taxon>
        <taxon>Aspergillus subgen. Fumigati</taxon>
    </lineage>
</organism>
<feature type="region of interest" description="Disordered" evidence="1">
    <location>
        <begin position="90"/>
        <end position="128"/>
    </location>
</feature>
<dbReference type="EMBL" id="DS499597">
    <property type="protein sequence ID" value="EDP51757.1"/>
    <property type="molecule type" value="Genomic_DNA"/>
</dbReference>